<name>A0A9D2I8G6_9FIRM</name>
<evidence type="ECO:0000313" key="6">
    <source>
        <dbReference type="Proteomes" id="UP000886858"/>
    </source>
</evidence>
<evidence type="ECO:0000256" key="1">
    <source>
        <dbReference type="ARBA" id="ARBA00023015"/>
    </source>
</evidence>
<dbReference type="InterPro" id="IPR018060">
    <property type="entry name" value="HTH_AraC"/>
</dbReference>
<proteinExistence type="predicted"/>
<dbReference type="AlphaFoldDB" id="A0A9D2I8G6"/>
<dbReference type="PROSITE" id="PS00041">
    <property type="entry name" value="HTH_ARAC_FAMILY_1"/>
    <property type="match status" value="1"/>
</dbReference>
<keyword evidence="2" id="KW-0238">DNA-binding</keyword>
<dbReference type="Pfam" id="PF12833">
    <property type="entry name" value="HTH_18"/>
    <property type="match status" value="1"/>
</dbReference>
<reference evidence="5" key="2">
    <citation type="submission" date="2021-04" db="EMBL/GenBank/DDBJ databases">
        <authorList>
            <person name="Gilroy R."/>
        </authorList>
    </citation>
    <scope>NUCLEOTIDE SEQUENCE</scope>
    <source>
        <strain evidence="5">CHK179-7159</strain>
    </source>
</reference>
<comment type="caution">
    <text evidence="5">The sequence shown here is derived from an EMBL/GenBank/DDBJ whole genome shotgun (WGS) entry which is preliminary data.</text>
</comment>
<dbReference type="GO" id="GO:0003700">
    <property type="term" value="F:DNA-binding transcription factor activity"/>
    <property type="evidence" value="ECO:0007669"/>
    <property type="project" value="InterPro"/>
</dbReference>
<dbReference type="InterPro" id="IPR009057">
    <property type="entry name" value="Homeodomain-like_sf"/>
</dbReference>
<dbReference type="EMBL" id="DWYY01000127">
    <property type="protein sequence ID" value="HJA93774.1"/>
    <property type="molecule type" value="Genomic_DNA"/>
</dbReference>
<dbReference type="Gene3D" id="1.10.10.60">
    <property type="entry name" value="Homeodomain-like"/>
    <property type="match status" value="2"/>
</dbReference>
<reference evidence="5" key="1">
    <citation type="journal article" date="2021" name="PeerJ">
        <title>Extensive microbial diversity within the chicken gut microbiome revealed by metagenomics and culture.</title>
        <authorList>
            <person name="Gilroy R."/>
            <person name="Ravi A."/>
            <person name="Getino M."/>
            <person name="Pursley I."/>
            <person name="Horton D.L."/>
            <person name="Alikhan N.F."/>
            <person name="Baker D."/>
            <person name="Gharbi K."/>
            <person name="Hall N."/>
            <person name="Watson M."/>
            <person name="Adriaenssens E.M."/>
            <person name="Foster-Nyarko E."/>
            <person name="Jarju S."/>
            <person name="Secka A."/>
            <person name="Antonio M."/>
            <person name="Oren A."/>
            <person name="Chaudhuri R.R."/>
            <person name="La Ragione R."/>
            <person name="Hildebrand F."/>
            <person name="Pallen M.J."/>
        </authorList>
    </citation>
    <scope>NUCLEOTIDE SEQUENCE</scope>
    <source>
        <strain evidence="5">CHK179-7159</strain>
    </source>
</reference>
<evidence type="ECO:0000256" key="2">
    <source>
        <dbReference type="ARBA" id="ARBA00023125"/>
    </source>
</evidence>
<evidence type="ECO:0000313" key="5">
    <source>
        <dbReference type="EMBL" id="HJA93774.1"/>
    </source>
</evidence>
<keyword evidence="1" id="KW-0805">Transcription regulation</keyword>
<evidence type="ECO:0000256" key="3">
    <source>
        <dbReference type="ARBA" id="ARBA00023163"/>
    </source>
</evidence>
<dbReference type="InterPro" id="IPR018062">
    <property type="entry name" value="HTH_AraC-typ_CS"/>
</dbReference>
<dbReference type="Proteomes" id="UP000886858">
    <property type="component" value="Unassembled WGS sequence"/>
</dbReference>
<evidence type="ECO:0000259" key="4">
    <source>
        <dbReference type="PROSITE" id="PS01124"/>
    </source>
</evidence>
<organism evidence="5 6">
    <name type="scientific">Candidatus Eisenbergiella merdipullorum</name>
    <dbReference type="NCBI Taxonomy" id="2838553"/>
    <lineage>
        <taxon>Bacteria</taxon>
        <taxon>Bacillati</taxon>
        <taxon>Bacillota</taxon>
        <taxon>Clostridia</taxon>
        <taxon>Lachnospirales</taxon>
        <taxon>Lachnospiraceae</taxon>
        <taxon>Eisenbergiella</taxon>
    </lineage>
</organism>
<dbReference type="PANTHER" id="PTHR43280">
    <property type="entry name" value="ARAC-FAMILY TRANSCRIPTIONAL REGULATOR"/>
    <property type="match status" value="1"/>
</dbReference>
<feature type="domain" description="HTH araC/xylS-type" evidence="4">
    <location>
        <begin position="177"/>
        <end position="275"/>
    </location>
</feature>
<gene>
    <name evidence="5" type="ORF">H9717_11785</name>
</gene>
<dbReference type="PROSITE" id="PS01124">
    <property type="entry name" value="HTH_ARAC_FAMILY_2"/>
    <property type="match status" value="1"/>
</dbReference>
<dbReference type="InterPro" id="IPR020449">
    <property type="entry name" value="Tscrpt_reg_AraC-type_HTH"/>
</dbReference>
<dbReference type="GO" id="GO:0043565">
    <property type="term" value="F:sequence-specific DNA binding"/>
    <property type="evidence" value="ECO:0007669"/>
    <property type="project" value="InterPro"/>
</dbReference>
<protein>
    <submittedName>
        <fullName evidence="5">AraC family transcriptional regulator</fullName>
    </submittedName>
</protein>
<accession>A0A9D2I8G6</accession>
<dbReference type="PANTHER" id="PTHR43280:SF2">
    <property type="entry name" value="HTH-TYPE TRANSCRIPTIONAL REGULATOR EXSA"/>
    <property type="match status" value="1"/>
</dbReference>
<dbReference type="SMART" id="SM00342">
    <property type="entry name" value="HTH_ARAC"/>
    <property type="match status" value="1"/>
</dbReference>
<keyword evidence="3" id="KW-0804">Transcription</keyword>
<sequence length="279" mass="32079">MGERFIPIEELCQHDYALMDISVFEQNWRAGEGYNNYLANPRREDGLCLMAGSETVYTLKKGGKITARQGEIVYLPQGSQYGTTFYRFDNTLPSDILINFKIFDSKGRKIVLGDTPRVIRVSDWEGYLESFQMANEAFYKGRYMPGKIKGIVYQILTELSAEMKKEGFPRRKYGIIEKGILYLEQNWTENIPISDLAAICGVSESCFRRLFGQYMGMSPVQYRNQMRISRARKLLIYDSATVDEVSRALGFEDAAYFSRLFKKKVGCSPSQYGRERGSR</sequence>
<dbReference type="SUPFAM" id="SSF46689">
    <property type="entry name" value="Homeodomain-like"/>
    <property type="match status" value="2"/>
</dbReference>
<dbReference type="PRINTS" id="PR00032">
    <property type="entry name" value="HTHARAC"/>
</dbReference>